<evidence type="ECO:0000256" key="2">
    <source>
        <dbReference type="ARBA" id="ARBA00022475"/>
    </source>
</evidence>
<sequence length="218" mass="23994">MKKGTMLKIGGFLLILIALIYFSRTYINISAPEIRDWILSFGLLAPIIFIVIYTVRPIILFPASILSLAGGLAFGTVLGFLYIYIGALGGATVAFFLATTFNRSIIKVEQSERTRKIREKMEESGFFYVFILRLIPLLNFDLISYLAGLAQVKYRAFILATAIGIIPGTFAFSFLGDSLLSGDWTKIAIAAAVFLVILLIPIVARDKVRALLGLNKTA</sequence>
<feature type="transmembrane region" description="Helical" evidence="6">
    <location>
        <begin position="12"/>
        <end position="31"/>
    </location>
</feature>
<comment type="similarity">
    <text evidence="6">Belongs to the TVP38/TMEM64 family.</text>
</comment>
<comment type="caution">
    <text evidence="8">The sequence shown here is derived from an EMBL/GenBank/DDBJ whole genome shotgun (WGS) entry which is preliminary data.</text>
</comment>
<evidence type="ECO:0000259" key="7">
    <source>
        <dbReference type="Pfam" id="PF09335"/>
    </source>
</evidence>
<keyword evidence="4 6" id="KW-1133">Transmembrane helix</keyword>
<dbReference type="PATRIC" id="fig|1150625.3.peg.2884"/>
<proteinExistence type="inferred from homology"/>
<gene>
    <name evidence="8" type="ORF">Q75_13750</name>
</gene>
<evidence type="ECO:0000256" key="1">
    <source>
        <dbReference type="ARBA" id="ARBA00004651"/>
    </source>
</evidence>
<feature type="domain" description="VTT" evidence="7">
    <location>
        <begin position="61"/>
        <end position="177"/>
    </location>
</feature>
<dbReference type="PANTHER" id="PTHR12677">
    <property type="entry name" value="GOLGI APPARATUS MEMBRANE PROTEIN TVP38-RELATED"/>
    <property type="match status" value="1"/>
</dbReference>
<dbReference type="Proteomes" id="UP000074108">
    <property type="component" value="Unassembled WGS sequence"/>
</dbReference>
<keyword evidence="2 6" id="KW-1003">Cell membrane</keyword>
<dbReference type="InterPro" id="IPR015414">
    <property type="entry name" value="TMEM64"/>
</dbReference>
<dbReference type="RefSeq" id="WP_082686370.1">
    <property type="nucleotide sequence ID" value="NZ_LDYG01000046.1"/>
</dbReference>
<evidence type="ECO:0000313" key="8">
    <source>
        <dbReference type="EMBL" id="KUP04895.1"/>
    </source>
</evidence>
<evidence type="ECO:0000256" key="3">
    <source>
        <dbReference type="ARBA" id="ARBA00022692"/>
    </source>
</evidence>
<dbReference type="InterPro" id="IPR032816">
    <property type="entry name" value="VTT_dom"/>
</dbReference>
<protein>
    <recommendedName>
        <fullName evidence="6">TVP38/TMEM64 family membrane protein</fullName>
    </recommendedName>
</protein>
<dbReference type="GO" id="GO:0005886">
    <property type="term" value="C:plasma membrane"/>
    <property type="evidence" value="ECO:0007669"/>
    <property type="project" value="UniProtKB-SubCell"/>
</dbReference>
<dbReference type="EMBL" id="LDYG01000046">
    <property type="protein sequence ID" value="KUP04895.1"/>
    <property type="molecule type" value="Genomic_DNA"/>
</dbReference>
<keyword evidence="9" id="KW-1185">Reference proteome</keyword>
<reference evidence="8 9" key="1">
    <citation type="journal article" date="2016" name="Front. Microbiol.">
        <title>Microevolution Analysis of Bacillus coahuilensis Unveils Differences in Phosphorus Acquisition Strategies and Their Regulation.</title>
        <authorList>
            <person name="Gomez-Lunar Z."/>
            <person name="Hernandez-Gonzalez I."/>
            <person name="Rodriguez-Torres M.D."/>
            <person name="Souza V."/>
            <person name="Olmedo-Alvarez G."/>
        </authorList>
    </citation>
    <scope>NUCLEOTIDE SEQUENCE [LARGE SCALE GENOMIC DNA]</scope>
    <source>
        <strain evidence="9">p1.1.43</strain>
    </source>
</reference>
<keyword evidence="5 6" id="KW-0472">Membrane</keyword>
<evidence type="ECO:0000313" key="9">
    <source>
        <dbReference type="Proteomes" id="UP000074108"/>
    </source>
</evidence>
<organism evidence="8 9">
    <name type="scientific">Bacillus coahuilensis p1.1.43</name>
    <dbReference type="NCBI Taxonomy" id="1150625"/>
    <lineage>
        <taxon>Bacteria</taxon>
        <taxon>Bacillati</taxon>
        <taxon>Bacillota</taxon>
        <taxon>Bacilli</taxon>
        <taxon>Bacillales</taxon>
        <taxon>Bacillaceae</taxon>
        <taxon>Bacillus</taxon>
    </lineage>
</organism>
<feature type="transmembrane region" description="Helical" evidence="6">
    <location>
        <begin position="37"/>
        <end position="53"/>
    </location>
</feature>
<comment type="subcellular location">
    <subcellularLocation>
        <location evidence="1 6">Cell membrane</location>
        <topology evidence="1 6">Multi-pass membrane protein</topology>
    </subcellularLocation>
</comment>
<feature type="transmembrane region" description="Helical" evidence="6">
    <location>
        <begin position="126"/>
        <end position="148"/>
    </location>
</feature>
<dbReference type="Pfam" id="PF09335">
    <property type="entry name" value="VTT_dom"/>
    <property type="match status" value="1"/>
</dbReference>
<evidence type="ECO:0000256" key="5">
    <source>
        <dbReference type="ARBA" id="ARBA00023136"/>
    </source>
</evidence>
<dbReference type="OrthoDB" id="9812980at2"/>
<dbReference type="AlphaFoldDB" id="A0A147K5H6"/>
<feature type="transmembrane region" description="Helical" evidence="6">
    <location>
        <begin position="154"/>
        <end position="175"/>
    </location>
</feature>
<evidence type="ECO:0000256" key="4">
    <source>
        <dbReference type="ARBA" id="ARBA00022989"/>
    </source>
</evidence>
<dbReference type="STRING" id="1150625.Q75_13750"/>
<dbReference type="PANTHER" id="PTHR12677:SF59">
    <property type="entry name" value="GOLGI APPARATUS MEMBRANE PROTEIN TVP38-RELATED"/>
    <property type="match status" value="1"/>
</dbReference>
<feature type="transmembrane region" description="Helical" evidence="6">
    <location>
        <begin position="81"/>
        <end position="105"/>
    </location>
</feature>
<accession>A0A147K5H6</accession>
<evidence type="ECO:0000256" key="6">
    <source>
        <dbReference type="RuleBase" id="RU366058"/>
    </source>
</evidence>
<keyword evidence="3 6" id="KW-0812">Transmembrane</keyword>
<feature type="transmembrane region" description="Helical" evidence="6">
    <location>
        <begin position="187"/>
        <end position="204"/>
    </location>
</feature>
<name>A0A147K5H6_9BACI</name>